<reference evidence="2 3" key="1">
    <citation type="submission" date="2019-06" db="EMBL/GenBank/DDBJ databases">
        <title>Genome analyses of bacteria isolated from kimchi.</title>
        <authorList>
            <person name="Lee S."/>
            <person name="Ahn S."/>
            <person name="Roh S."/>
        </authorList>
    </citation>
    <scope>NUCLEOTIDE SEQUENCE [LARGE SCALE GENOMIC DNA]</scope>
    <source>
        <strain evidence="2 3">CBA3630</strain>
    </source>
</reference>
<dbReference type="Proteomes" id="UP000321296">
    <property type="component" value="Chromosome"/>
</dbReference>
<name>A0A5B8T054_LEUPS</name>
<dbReference type="AlphaFoldDB" id="A0A5B8T054"/>
<protein>
    <submittedName>
        <fullName evidence="2">Transposase</fullName>
    </submittedName>
</protein>
<feature type="domain" description="HTH-like" evidence="1">
    <location>
        <begin position="11"/>
        <end position="67"/>
    </location>
</feature>
<dbReference type="EMBL" id="CP042383">
    <property type="protein sequence ID" value="QEA42549.1"/>
    <property type="molecule type" value="Genomic_DNA"/>
</dbReference>
<dbReference type="GeneID" id="300175394"/>
<dbReference type="InterPro" id="IPR025948">
    <property type="entry name" value="HTH-like_dom"/>
</dbReference>
<evidence type="ECO:0000313" key="3">
    <source>
        <dbReference type="Proteomes" id="UP000321296"/>
    </source>
</evidence>
<evidence type="ECO:0000313" key="2">
    <source>
        <dbReference type="EMBL" id="QEA42549.1"/>
    </source>
</evidence>
<dbReference type="RefSeq" id="WP_147651783.1">
    <property type="nucleotide sequence ID" value="NZ_CP042383.1"/>
</dbReference>
<sequence length="109" mass="13345">MPSYSARTKRRESLNPCILDVWKTFQFYGYCRMAAYNQQTDDPKVSEYMTHKLMRELGIRSRIQKRFRKPNTVVTVNQRLNLIRHLHDLSCVWQKNITYIKLTNHRWFY</sequence>
<accession>A0A5B8T054</accession>
<dbReference type="Pfam" id="PF13276">
    <property type="entry name" value="HTH_21"/>
    <property type="match status" value="1"/>
</dbReference>
<evidence type="ECO:0000259" key="1">
    <source>
        <dbReference type="Pfam" id="PF13276"/>
    </source>
</evidence>
<proteinExistence type="predicted"/>
<gene>
    <name evidence="2" type="ORF">FGL85_08585</name>
</gene>
<dbReference type="KEGG" id="lpse:FGL85_08585"/>
<organism evidence="2 3">
    <name type="scientific">Leuconostoc pseudomesenteroides</name>
    <dbReference type="NCBI Taxonomy" id="33968"/>
    <lineage>
        <taxon>Bacteria</taxon>
        <taxon>Bacillati</taxon>
        <taxon>Bacillota</taxon>
        <taxon>Bacilli</taxon>
        <taxon>Lactobacillales</taxon>
        <taxon>Lactobacillaceae</taxon>
        <taxon>Leuconostoc</taxon>
    </lineage>
</organism>